<dbReference type="Proteomes" id="UP000218627">
    <property type="component" value="Unassembled WGS sequence"/>
</dbReference>
<name>A0A285P002_9AQUI</name>
<accession>A0A285P002</accession>
<dbReference type="GO" id="GO:0005085">
    <property type="term" value="F:guanyl-nucleotide exchange factor activity"/>
    <property type="evidence" value="ECO:0007669"/>
    <property type="project" value="InterPro"/>
</dbReference>
<feature type="domain" description="Roadblock/LAMTOR2" evidence="1">
    <location>
        <begin position="18"/>
        <end position="109"/>
    </location>
</feature>
<evidence type="ECO:0000313" key="3">
    <source>
        <dbReference type="Proteomes" id="UP000218627"/>
    </source>
</evidence>
<dbReference type="GO" id="GO:0032008">
    <property type="term" value="P:positive regulation of TOR signaling"/>
    <property type="evidence" value="ECO:0007669"/>
    <property type="project" value="InterPro"/>
</dbReference>
<dbReference type="InterPro" id="IPR004942">
    <property type="entry name" value="Roadblock/LAMTOR2_dom"/>
</dbReference>
<dbReference type="InterPro" id="IPR037587">
    <property type="entry name" value="LAMTOR2-like"/>
</dbReference>
<organism evidence="2 3">
    <name type="scientific">Hydrogenobacter hydrogenophilus</name>
    <dbReference type="NCBI Taxonomy" id="35835"/>
    <lineage>
        <taxon>Bacteria</taxon>
        <taxon>Pseudomonadati</taxon>
        <taxon>Aquificota</taxon>
        <taxon>Aquificia</taxon>
        <taxon>Aquificales</taxon>
        <taxon>Aquificaceae</taxon>
        <taxon>Hydrogenobacter</taxon>
    </lineage>
</organism>
<reference evidence="3" key="1">
    <citation type="submission" date="2017-09" db="EMBL/GenBank/DDBJ databases">
        <authorList>
            <person name="Varghese N."/>
            <person name="Submissions S."/>
        </authorList>
    </citation>
    <scope>NUCLEOTIDE SEQUENCE [LARGE SCALE GENOMIC DNA]</scope>
    <source>
        <strain evidence="3">DSM 2913</strain>
    </source>
</reference>
<gene>
    <name evidence="2" type="ORF">SAMN06265353_0659</name>
</gene>
<dbReference type="RefSeq" id="WP_096601078.1">
    <property type="nucleotide sequence ID" value="NZ_OBEN01000002.1"/>
</dbReference>
<protein>
    <submittedName>
        <fullName evidence="2">Predicted regulator of Ras-like GTPase activity, Roadblock/LC7/MglB family</fullName>
    </submittedName>
</protein>
<dbReference type="AlphaFoldDB" id="A0A285P002"/>
<dbReference type="Pfam" id="PF03259">
    <property type="entry name" value="Robl_LC7"/>
    <property type="match status" value="1"/>
</dbReference>
<dbReference type="GO" id="GO:0060090">
    <property type="term" value="F:molecular adaptor activity"/>
    <property type="evidence" value="ECO:0007669"/>
    <property type="project" value="InterPro"/>
</dbReference>
<evidence type="ECO:0000313" key="2">
    <source>
        <dbReference type="EMBL" id="SNZ13211.1"/>
    </source>
</evidence>
<evidence type="ECO:0000259" key="1">
    <source>
        <dbReference type="SMART" id="SM00960"/>
    </source>
</evidence>
<dbReference type="SUPFAM" id="SSF103196">
    <property type="entry name" value="Roadblock/LC7 domain"/>
    <property type="match status" value="1"/>
</dbReference>
<dbReference type="Gene3D" id="3.30.450.30">
    <property type="entry name" value="Dynein light chain 2a, cytoplasmic"/>
    <property type="match status" value="1"/>
</dbReference>
<keyword evidence="3" id="KW-1185">Reference proteome</keyword>
<sequence>MELDLIEYEIEDSIKNKISRILENLISKTSAHIVVLSDDAGRIVDIKGKETAEDRSEFIASLMSGIFGAASEMSKMLSIEELDLLQFEGRKVDVIIKAIKPRFLIGILVDKGVALGSVRLFLREASQELEEIFSNIKLLPAKKIKVDVKTLEEKLNRIIGA</sequence>
<dbReference type="SMART" id="SM00960">
    <property type="entry name" value="Robl_LC7"/>
    <property type="match status" value="1"/>
</dbReference>
<dbReference type="EMBL" id="OBEN01000002">
    <property type="protein sequence ID" value="SNZ13211.1"/>
    <property type="molecule type" value="Genomic_DNA"/>
</dbReference>
<dbReference type="PANTHER" id="PTHR13323">
    <property type="entry name" value="LATE ENDOSOMAL/LYSOSOMAL MP1 INTERACTING PROTEIN"/>
    <property type="match status" value="1"/>
</dbReference>
<proteinExistence type="predicted"/>
<dbReference type="OrthoDB" id="13762at2"/>